<sequence>MVLACNRSLFFKFDSSCLKIILILAHLQYETHGLKYPPSSEATMQSDALSLGANAYTRHIIPRIVQLMTYAVWQESHRH</sequence>
<evidence type="ECO:0000313" key="2">
    <source>
        <dbReference type="Proteomes" id="UP000785679"/>
    </source>
</evidence>
<proteinExistence type="predicted"/>
<keyword evidence="2" id="KW-1185">Reference proteome</keyword>
<dbReference type="AlphaFoldDB" id="A0A8J8NLJ7"/>
<organism evidence="1 2">
    <name type="scientific">Halteria grandinella</name>
    <dbReference type="NCBI Taxonomy" id="5974"/>
    <lineage>
        <taxon>Eukaryota</taxon>
        <taxon>Sar</taxon>
        <taxon>Alveolata</taxon>
        <taxon>Ciliophora</taxon>
        <taxon>Intramacronucleata</taxon>
        <taxon>Spirotrichea</taxon>
        <taxon>Stichotrichia</taxon>
        <taxon>Sporadotrichida</taxon>
        <taxon>Halteriidae</taxon>
        <taxon>Halteria</taxon>
    </lineage>
</organism>
<protein>
    <submittedName>
        <fullName evidence="1">Uncharacterized protein</fullName>
    </submittedName>
</protein>
<gene>
    <name evidence="1" type="ORF">FGO68_gene2399</name>
</gene>
<comment type="caution">
    <text evidence="1">The sequence shown here is derived from an EMBL/GenBank/DDBJ whole genome shotgun (WGS) entry which is preliminary data.</text>
</comment>
<reference evidence="1" key="1">
    <citation type="submission" date="2019-06" db="EMBL/GenBank/DDBJ databases">
        <authorList>
            <person name="Zheng W."/>
        </authorList>
    </citation>
    <scope>NUCLEOTIDE SEQUENCE</scope>
    <source>
        <strain evidence="1">QDHG01</strain>
    </source>
</reference>
<dbReference type="Proteomes" id="UP000785679">
    <property type="component" value="Unassembled WGS sequence"/>
</dbReference>
<dbReference type="EMBL" id="RRYP01013346">
    <property type="protein sequence ID" value="TNV76569.1"/>
    <property type="molecule type" value="Genomic_DNA"/>
</dbReference>
<evidence type="ECO:0000313" key="1">
    <source>
        <dbReference type="EMBL" id="TNV76569.1"/>
    </source>
</evidence>
<accession>A0A8J8NLJ7</accession>
<name>A0A8J8NLJ7_HALGN</name>